<evidence type="ECO:0000313" key="2">
    <source>
        <dbReference type="Proteomes" id="UP000095287"/>
    </source>
</evidence>
<name>A0A1I7Y6H6_9BILA</name>
<dbReference type="WBParaSite" id="L893_g13166.t1">
    <property type="protein sequence ID" value="L893_g13166.t1"/>
    <property type="gene ID" value="L893_g13166"/>
</dbReference>
<proteinExistence type="predicted"/>
<protein>
    <submittedName>
        <fullName evidence="3">Tudor domain-containing protein</fullName>
    </submittedName>
</protein>
<evidence type="ECO:0000313" key="3">
    <source>
        <dbReference type="WBParaSite" id="L893_g13166.t1"/>
    </source>
</evidence>
<sequence>MDSVPSDFCLDVLGFRDVHPWDYEELAKALSGRWKAAADSLADNIQDLTLHCRVENGEWSYASRIYRRNNENRANQDDLPTDRRFLRCKGITFNAVKEDEEYIYEPCSKEEILDLVVPGMLLQMRRSSCIDFGSTLSPEDASLIFDSFLRWHAFGLHLLSLWLPYYGPESERFLSTFLDRGGNLGSLILNSSWPHSESVEGLVVKFLNSSDPFVFVVDWTPKEFKSEPSLTLTPKILEVILNAWDTVEDFNIFFASTPWHAGPEEVLLLPVPPNATRKLLKAEDASKEFIVWSKEDGSTLSCTIDYSKQRTSLNVPSDESVHDPTNIELVSPP</sequence>
<feature type="region of interest" description="Disordered" evidence="1">
    <location>
        <begin position="313"/>
        <end position="333"/>
    </location>
</feature>
<dbReference type="AlphaFoldDB" id="A0A1I7Y6H6"/>
<reference evidence="3" key="1">
    <citation type="submission" date="2016-11" db="UniProtKB">
        <authorList>
            <consortium name="WormBaseParasite"/>
        </authorList>
    </citation>
    <scope>IDENTIFICATION</scope>
</reference>
<keyword evidence="2" id="KW-1185">Reference proteome</keyword>
<dbReference type="Proteomes" id="UP000095287">
    <property type="component" value="Unplaced"/>
</dbReference>
<organism evidence="2 3">
    <name type="scientific">Steinernema glaseri</name>
    <dbReference type="NCBI Taxonomy" id="37863"/>
    <lineage>
        <taxon>Eukaryota</taxon>
        <taxon>Metazoa</taxon>
        <taxon>Ecdysozoa</taxon>
        <taxon>Nematoda</taxon>
        <taxon>Chromadorea</taxon>
        <taxon>Rhabditida</taxon>
        <taxon>Tylenchina</taxon>
        <taxon>Panagrolaimomorpha</taxon>
        <taxon>Strongyloidoidea</taxon>
        <taxon>Steinernematidae</taxon>
        <taxon>Steinernema</taxon>
    </lineage>
</organism>
<accession>A0A1I7Y6H6</accession>
<evidence type="ECO:0000256" key="1">
    <source>
        <dbReference type="SAM" id="MobiDB-lite"/>
    </source>
</evidence>